<dbReference type="Proteomes" id="UP000652761">
    <property type="component" value="Unassembled WGS sequence"/>
</dbReference>
<feature type="region of interest" description="Disordered" evidence="1">
    <location>
        <begin position="1"/>
        <end position="29"/>
    </location>
</feature>
<accession>A0A843X6U1</accession>
<dbReference type="AlphaFoldDB" id="A0A843X6U1"/>
<proteinExistence type="predicted"/>
<comment type="caution">
    <text evidence="2">The sequence shown here is derived from an EMBL/GenBank/DDBJ whole genome shotgun (WGS) entry which is preliminary data.</text>
</comment>
<gene>
    <name evidence="2" type="ORF">Taro_045780</name>
</gene>
<protein>
    <submittedName>
        <fullName evidence="2">Uncharacterized protein</fullName>
    </submittedName>
</protein>
<evidence type="ECO:0000313" key="3">
    <source>
        <dbReference type="Proteomes" id="UP000652761"/>
    </source>
</evidence>
<feature type="compositionally biased region" description="Basic and acidic residues" evidence="1">
    <location>
        <begin position="10"/>
        <end position="29"/>
    </location>
</feature>
<organism evidence="2 3">
    <name type="scientific">Colocasia esculenta</name>
    <name type="common">Wild taro</name>
    <name type="synonym">Arum esculentum</name>
    <dbReference type="NCBI Taxonomy" id="4460"/>
    <lineage>
        <taxon>Eukaryota</taxon>
        <taxon>Viridiplantae</taxon>
        <taxon>Streptophyta</taxon>
        <taxon>Embryophyta</taxon>
        <taxon>Tracheophyta</taxon>
        <taxon>Spermatophyta</taxon>
        <taxon>Magnoliopsida</taxon>
        <taxon>Liliopsida</taxon>
        <taxon>Araceae</taxon>
        <taxon>Aroideae</taxon>
        <taxon>Colocasieae</taxon>
        <taxon>Colocasia</taxon>
    </lineage>
</organism>
<sequence length="179" mass="19979">MQWSLLTSGLERRRPSPPRSSRDGKVRRDSNRCSVFKKAGRTEVSQVLLDQGRSCCGRFGVPAWCSMRSRREDVTRSGGNAAPCLDCAFFVKFYPLRCALVLAWLLLWLVSGDSLIVVCLVGVCPRGGTVVFVFRGGSTQRKRVKGRTSLLSRRRDPPRYREVAAGEGDAFRTRRSAPP</sequence>
<keyword evidence="3" id="KW-1185">Reference proteome</keyword>
<evidence type="ECO:0000256" key="1">
    <source>
        <dbReference type="SAM" id="MobiDB-lite"/>
    </source>
</evidence>
<evidence type="ECO:0000313" key="2">
    <source>
        <dbReference type="EMBL" id="MQM12860.1"/>
    </source>
</evidence>
<feature type="region of interest" description="Disordered" evidence="1">
    <location>
        <begin position="153"/>
        <end position="179"/>
    </location>
</feature>
<feature type="compositionally biased region" description="Basic and acidic residues" evidence="1">
    <location>
        <begin position="153"/>
        <end position="172"/>
    </location>
</feature>
<name>A0A843X6U1_COLES</name>
<dbReference type="EMBL" id="NMUH01005479">
    <property type="protein sequence ID" value="MQM12860.1"/>
    <property type="molecule type" value="Genomic_DNA"/>
</dbReference>
<reference evidence="2" key="1">
    <citation type="submission" date="2017-07" db="EMBL/GenBank/DDBJ databases">
        <title>Taro Niue Genome Assembly and Annotation.</title>
        <authorList>
            <person name="Atibalentja N."/>
            <person name="Keating K."/>
            <person name="Fields C.J."/>
        </authorList>
    </citation>
    <scope>NUCLEOTIDE SEQUENCE</scope>
    <source>
        <strain evidence="2">Niue_2</strain>
        <tissue evidence="2">Leaf</tissue>
    </source>
</reference>